<dbReference type="EMBL" id="OQ709208">
    <property type="protein sequence ID" value="WGH20877.1"/>
    <property type="molecule type" value="Genomic_DNA"/>
</dbReference>
<dbReference type="RefSeq" id="YP_010842884.1">
    <property type="nucleotide sequence ID" value="NC_079146.1"/>
</dbReference>
<dbReference type="GeneID" id="80560647"/>
<evidence type="ECO:0000313" key="1">
    <source>
        <dbReference type="EMBL" id="WGH20877.1"/>
    </source>
</evidence>
<organism evidence="1 2">
    <name type="scientific">Gordonia phage Commandaria</name>
    <dbReference type="NCBI Taxonomy" id="3038364"/>
    <lineage>
        <taxon>Viruses</taxon>
        <taxon>Duplodnaviria</taxon>
        <taxon>Heunggongvirae</taxon>
        <taxon>Uroviricota</taxon>
        <taxon>Caudoviricetes</taxon>
        <taxon>Zierdtviridae</taxon>
        <taxon>Emilbogenvirinae</taxon>
        <taxon>Commandariavirus</taxon>
        <taxon>Commandariavirus commandaria</taxon>
    </lineage>
</organism>
<reference evidence="1" key="1">
    <citation type="submission" date="2023-03" db="EMBL/GenBank/DDBJ databases">
        <authorList>
            <person name="Adamson A.J."/>
            <person name="Baker B.A."/>
            <person name="Galadyk N."/>
            <person name="Joshi D.H."/>
            <person name="Kistler H.E."/>
            <person name="Roberts S.M."/>
            <person name="Saint K.A."/>
            <person name="Sunnen C.N."/>
            <person name="Garlena R.A."/>
            <person name="Russell D.A."/>
            <person name="Pope W.H."/>
            <person name="Jacobs-Sera D."/>
            <person name="Hatfull G.F."/>
        </authorList>
    </citation>
    <scope>NUCLEOTIDE SEQUENCE</scope>
</reference>
<accession>A0AAF0GIL7</accession>
<name>A0AAF0GIL7_9CAUD</name>
<protein>
    <submittedName>
        <fullName evidence="1">Uncharacterized protein</fullName>
    </submittedName>
</protein>
<keyword evidence="2" id="KW-1185">Reference proteome</keyword>
<proteinExistence type="predicted"/>
<evidence type="ECO:0000313" key="2">
    <source>
        <dbReference type="Proteomes" id="UP001243276"/>
    </source>
</evidence>
<sequence length="67" mass="7175">MIASVNTNHGRRTAEFATMGAAAEFIVDTVRGIYGPIADGVRVTGEGLRGEVIDMTTGERVGSWHLR</sequence>
<dbReference type="KEGG" id="vg:80560647"/>
<dbReference type="Proteomes" id="UP001243276">
    <property type="component" value="Segment"/>
</dbReference>
<gene>
    <name evidence="1" type="primary">94</name>
</gene>